<evidence type="ECO:0000313" key="2">
    <source>
        <dbReference type="Proteomes" id="UP000095237"/>
    </source>
</evidence>
<dbReference type="EMBL" id="LNVX01000234">
    <property type="protein sequence ID" value="OEG71093.1"/>
    <property type="molecule type" value="Genomic_DNA"/>
</dbReference>
<accession>A0A1E5ILV2</accession>
<organism evidence="1 2">
    <name type="scientific">Endomicrobium trichonymphae</name>
    <dbReference type="NCBI Taxonomy" id="1408204"/>
    <lineage>
        <taxon>Bacteria</taxon>
        <taxon>Pseudomonadati</taxon>
        <taxon>Elusimicrobiota</taxon>
        <taxon>Endomicrobiia</taxon>
        <taxon>Endomicrobiales</taxon>
        <taxon>Endomicrobiaceae</taxon>
        <taxon>Candidatus Endomicrobiellum</taxon>
    </lineage>
</organism>
<keyword evidence="2" id="KW-1185">Reference proteome</keyword>
<evidence type="ECO:0000313" key="1">
    <source>
        <dbReference type="EMBL" id="OEG71093.1"/>
    </source>
</evidence>
<proteinExistence type="predicted"/>
<protein>
    <submittedName>
        <fullName evidence="1">Uncharacterized protein</fullName>
    </submittedName>
</protein>
<dbReference type="AlphaFoldDB" id="A0A1E5ILV2"/>
<dbReference type="Proteomes" id="UP000095237">
    <property type="component" value="Unassembled WGS sequence"/>
</dbReference>
<comment type="caution">
    <text evidence="1">The sequence shown here is derived from an EMBL/GenBank/DDBJ whole genome shotgun (WGS) entry which is preliminary data.</text>
</comment>
<sequence>MINVVPAEINLKTHLWQRFAAFFNSSLLKESAGMLVKIAENTTVLTRTTTANFKDIQNERFNSTSDKKNGIARKEGEI</sequence>
<reference evidence="1 2" key="1">
    <citation type="submission" date="2015-11" db="EMBL/GenBank/DDBJ databases">
        <title>Evidence for parallel genomic evolution in an endosymbiosis of termite gut flagellates.</title>
        <authorList>
            <person name="Zheng H."/>
        </authorList>
    </citation>
    <scope>NUCLEOTIDE SEQUENCE [LARGE SCALE GENOMIC DNA]</scope>
    <source>
        <strain evidence="1 2">CET450</strain>
    </source>
</reference>
<name>A0A1E5ILV2_ENDTX</name>
<gene>
    <name evidence="1" type="ORF">ATZ36_16175</name>
</gene>